<dbReference type="AlphaFoldDB" id="A0A131YY73"/>
<name>A0A131YY73_RHIAP</name>
<evidence type="ECO:0000256" key="4">
    <source>
        <dbReference type="ARBA" id="ARBA00022722"/>
    </source>
</evidence>
<accession>A0A131YY73</accession>
<evidence type="ECO:0000313" key="10">
    <source>
        <dbReference type="EMBL" id="JAP84134.1"/>
    </source>
</evidence>
<comment type="similarity">
    <text evidence="3">Belongs to the HARBI1 family.</text>
</comment>
<dbReference type="PANTHER" id="PTHR22930:SF289">
    <property type="entry name" value="DDE TNP4 DOMAIN-CONTAINING PROTEIN-RELATED"/>
    <property type="match status" value="1"/>
</dbReference>
<organism evidence="10">
    <name type="scientific">Rhipicephalus appendiculatus</name>
    <name type="common">Brown ear tick</name>
    <dbReference type="NCBI Taxonomy" id="34631"/>
    <lineage>
        <taxon>Eukaryota</taxon>
        <taxon>Metazoa</taxon>
        <taxon>Ecdysozoa</taxon>
        <taxon>Arthropoda</taxon>
        <taxon>Chelicerata</taxon>
        <taxon>Arachnida</taxon>
        <taxon>Acari</taxon>
        <taxon>Parasitiformes</taxon>
        <taxon>Ixodida</taxon>
        <taxon>Ixodoidea</taxon>
        <taxon>Ixodidae</taxon>
        <taxon>Rhipicephalinae</taxon>
        <taxon>Rhipicephalus</taxon>
        <taxon>Rhipicephalus</taxon>
    </lineage>
</organism>
<keyword evidence="6" id="KW-0378">Hydrolase</keyword>
<protein>
    <submittedName>
        <fullName evidence="10">Nuclease HARBI1</fullName>
    </submittedName>
</protein>
<dbReference type="InterPro" id="IPR045249">
    <property type="entry name" value="HARBI1-like"/>
</dbReference>
<comment type="cofactor">
    <cofactor evidence="1">
        <name>a divalent metal cation</name>
        <dbReference type="ChEBI" id="CHEBI:60240"/>
    </cofactor>
</comment>
<evidence type="ECO:0000256" key="5">
    <source>
        <dbReference type="ARBA" id="ARBA00022723"/>
    </source>
</evidence>
<dbReference type="GO" id="GO:0005634">
    <property type="term" value="C:nucleus"/>
    <property type="evidence" value="ECO:0007669"/>
    <property type="project" value="UniProtKB-SubCell"/>
</dbReference>
<sequence length="239" mass="26827">MSRKGFYALNAMITCDADLWILDVNPCFPGSCHDSWVWRRNQLRRDLESELRPGECLLGDSGYPLEPWLLIPVPGRPASGTPESNYNKAHTTMRNVVERCIGVLKSRFRCLQRYRTLLYNPDRAATIVGACAALHNIALAAHEPVLEGDDDDTDGDDNPNGSDDSDDAEAPQAVAELPPPSQRERASRQVYLRGQQQRNRVVNLFRGPQGAHAEHLRRVRRRLQRPRQRCVVAAAGVPQ</sequence>
<dbReference type="InterPro" id="IPR027806">
    <property type="entry name" value="HARBI1_dom"/>
</dbReference>
<keyword evidence="7" id="KW-0539">Nucleus</keyword>
<evidence type="ECO:0000256" key="1">
    <source>
        <dbReference type="ARBA" id="ARBA00001968"/>
    </source>
</evidence>
<dbReference type="PANTHER" id="PTHR22930">
    <property type="match status" value="1"/>
</dbReference>
<feature type="region of interest" description="Disordered" evidence="8">
    <location>
        <begin position="146"/>
        <end position="193"/>
    </location>
</feature>
<dbReference type="Pfam" id="PF13359">
    <property type="entry name" value="DDE_Tnp_4"/>
    <property type="match status" value="1"/>
</dbReference>
<dbReference type="GO" id="GO:0046872">
    <property type="term" value="F:metal ion binding"/>
    <property type="evidence" value="ECO:0007669"/>
    <property type="project" value="UniProtKB-KW"/>
</dbReference>
<dbReference type="GO" id="GO:0016787">
    <property type="term" value="F:hydrolase activity"/>
    <property type="evidence" value="ECO:0007669"/>
    <property type="project" value="UniProtKB-KW"/>
</dbReference>
<evidence type="ECO:0000256" key="3">
    <source>
        <dbReference type="ARBA" id="ARBA00006958"/>
    </source>
</evidence>
<feature type="domain" description="DDE Tnp4" evidence="9">
    <location>
        <begin position="2"/>
        <end position="136"/>
    </location>
</feature>
<feature type="compositionally biased region" description="Acidic residues" evidence="8">
    <location>
        <begin position="146"/>
        <end position="169"/>
    </location>
</feature>
<evidence type="ECO:0000256" key="2">
    <source>
        <dbReference type="ARBA" id="ARBA00004123"/>
    </source>
</evidence>
<dbReference type="GO" id="GO:0004518">
    <property type="term" value="F:nuclease activity"/>
    <property type="evidence" value="ECO:0007669"/>
    <property type="project" value="UniProtKB-KW"/>
</dbReference>
<evidence type="ECO:0000256" key="7">
    <source>
        <dbReference type="ARBA" id="ARBA00023242"/>
    </source>
</evidence>
<proteinExistence type="inferred from homology"/>
<evidence type="ECO:0000256" key="8">
    <source>
        <dbReference type="SAM" id="MobiDB-lite"/>
    </source>
</evidence>
<comment type="subcellular location">
    <subcellularLocation>
        <location evidence="2">Nucleus</location>
    </subcellularLocation>
</comment>
<evidence type="ECO:0000259" key="9">
    <source>
        <dbReference type="Pfam" id="PF13359"/>
    </source>
</evidence>
<keyword evidence="5" id="KW-0479">Metal-binding</keyword>
<keyword evidence="4" id="KW-0540">Nuclease</keyword>
<dbReference type="EMBL" id="GEDV01004423">
    <property type="protein sequence ID" value="JAP84134.1"/>
    <property type="molecule type" value="Transcribed_RNA"/>
</dbReference>
<reference evidence="10" key="1">
    <citation type="journal article" date="2016" name="Ticks Tick Borne Dis.">
        <title>De novo assembly and annotation of the salivary gland transcriptome of Rhipicephalus appendiculatus male and female ticks during blood feeding.</title>
        <authorList>
            <person name="de Castro M.H."/>
            <person name="de Klerk D."/>
            <person name="Pienaar R."/>
            <person name="Latif A.A."/>
            <person name="Rees D.J."/>
            <person name="Mans B.J."/>
        </authorList>
    </citation>
    <scope>NUCLEOTIDE SEQUENCE</scope>
    <source>
        <tissue evidence="10">Salivary glands</tissue>
    </source>
</reference>
<evidence type="ECO:0000256" key="6">
    <source>
        <dbReference type="ARBA" id="ARBA00022801"/>
    </source>
</evidence>